<sequence>RRTIRYFKMITISIEGLDLHLISYYAEEDIRNRRLKRPMSRPDIMRLNIPPNIFRLVNFQIPLNVEVGPEIISRLW</sequence>
<evidence type="ECO:0000313" key="2">
    <source>
        <dbReference type="Proteomes" id="UP000053593"/>
    </source>
</evidence>
<proteinExistence type="predicted"/>
<name>A0A0D0C692_9AGAR</name>
<organism evidence="1 2">
    <name type="scientific">Collybiopsis luxurians FD-317 M1</name>
    <dbReference type="NCBI Taxonomy" id="944289"/>
    <lineage>
        <taxon>Eukaryota</taxon>
        <taxon>Fungi</taxon>
        <taxon>Dikarya</taxon>
        <taxon>Basidiomycota</taxon>
        <taxon>Agaricomycotina</taxon>
        <taxon>Agaricomycetes</taxon>
        <taxon>Agaricomycetidae</taxon>
        <taxon>Agaricales</taxon>
        <taxon>Marasmiineae</taxon>
        <taxon>Omphalotaceae</taxon>
        <taxon>Collybiopsis</taxon>
        <taxon>Collybiopsis luxurians</taxon>
    </lineage>
</organism>
<evidence type="ECO:0000313" key="1">
    <source>
        <dbReference type="EMBL" id="KIK58004.1"/>
    </source>
</evidence>
<dbReference type="HOGENOM" id="CLU_181172_0_0_1"/>
<dbReference type="Proteomes" id="UP000053593">
    <property type="component" value="Unassembled WGS sequence"/>
</dbReference>
<accession>A0A0D0C692</accession>
<dbReference type="OrthoDB" id="5572844at2759"/>
<feature type="non-terminal residue" evidence="1">
    <location>
        <position position="76"/>
    </location>
</feature>
<gene>
    <name evidence="1" type="ORF">GYMLUDRAFT_171694</name>
</gene>
<dbReference type="EMBL" id="KN834787">
    <property type="protein sequence ID" value="KIK58004.1"/>
    <property type="molecule type" value="Genomic_DNA"/>
</dbReference>
<dbReference type="AlphaFoldDB" id="A0A0D0C692"/>
<protein>
    <submittedName>
        <fullName evidence="1">Uncharacterized protein</fullName>
    </submittedName>
</protein>
<reference evidence="1 2" key="1">
    <citation type="submission" date="2014-04" db="EMBL/GenBank/DDBJ databases">
        <title>Evolutionary Origins and Diversification of the Mycorrhizal Mutualists.</title>
        <authorList>
            <consortium name="DOE Joint Genome Institute"/>
            <consortium name="Mycorrhizal Genomics Consortium"/>
            <person name="Kohler A."/>
            <person name="Kuo A."/>
            <person name="Nagy L.G."/>
            <person name="Floudas D."/>
            <person name="Copeland A."/>
            <person name="Barry K.W."/>
            <person name="Cichocki N."/>
            <person name="Veneault-Fourrey C."/>
            <person name="LaButti K."/>
            <person name="Lindquist E.A."/>
            <person name="Lipzen A."/>
            <person name="Lundell T."/>
            <person name="Morin E."/>
            <person name="Murat C."/>
            <person name="Riley R."/>
            <person name="Ohm R."/>
            <person name="Sun H."/>
            <person name="Tunlid A."/>
            <person name="Henrissat B."/>
            <person name="Grigoriev I.V."/>
            <person name="Hibbett D.S."/>
            <person name="Martin F."/>
        </authorList>
    </citation>
    <scope>NUCLEOTIDE SEQUENCE [LARGE SCALE GENOMIC DNA]</scope>
    <source>
        <strain evidence="1 2">FD-317 M1</strain>
    </source>
</reference>
<keyword evidence="2" id="KW-1185">Reference proteome</keyword>